<gene>
    <name evidence="1" type="primary">wbbL_2</name>
    <name evidence="1" type="ORF">R69776_05691</name>
</gene>
<name>A0ABN7MKZ4_9BURK</name>
<keyword evidence="1" id="KW-0328">Glycosyltransferase</keyword>
<reference evidence="1 2" key="1">
    <citation type="submission" date="2021-02" db="EMBL/GenBank/DDBJ databases">
        <authorList>
            <person name="Vanwijnsberghe S."/>
        </authorList>
    </citation>
    <scope>NUCLEOTIDE SEQUENCE [LARGE SCALE GENOMIC DNA]</scope>
    <source>
        <strain evidence="1 2">R-69776</strain>
    </source>
</reference>
<keyword evidence="1" id="KW-0808">Transferase</keyword>
<organism evidence="1 2">
    <name type="scientific">Paraburkholderia nemoris</name>
    <dbReference type="NCBI Taxonomy" id="2793076"/>
    <lineage>
        <taxon>Bacteria</taxon>
        <taxon>Pseudomonadati</taxon>
        <taxon>Pseudomonadota</taxon>
        <taxon>Betaproteobacteria</taxon>
        <taxon>Burkholderiales</taxon>
        <taxon>Burkholderiaceae</taxon>
        <taxon>Paraburkholderia</taxon>
    </lineage>
</organism>
<proteinExistence type="predicted"/>
<evidence type="ECO:0000313" key="1">
    <source>
        <dbReference type="EMBL" id="CAE6811186.1"/>
    </source>
</evidence>
<dbReference type="SUPFAM" id="SSF53448">
    <property type="entry name" value="Nucleotide-diphospho-sugar transferases"/>
    <property type="match status" value="1"/>
</dbReference>
<dbReference type="PANTHER" id="PTHR43179">
    <property type="entry name" value="RHAMNOSYLTRANSFERASE WBBL"/>
    <property type="match status" value="1"/>
</dbReference>
<keyword evidence="2" id="KW-1185">Reference proteome</keyword>
<dbReference type="RefSeq" id="WP_200659646.1">
    <property type="nucleotide sequence ID" value="NZ_CAJNBH010000019.1"/>
</dbReference>
<dbReference type="Proteomes" id="UP000673821">
    <property type="component" value="Unassembled WGS sequence"/>
</dbReference>
<dbReference type="PANTHER" id="PTHR43179:SF7">
    <property type="entry name" value="RHAMNOSYLTRANSFERASE WBBL"/>
    <property type="match status" value="1"/>
</dbReference>
<dbReference type="EMBL" id="CAJNBH010000019">
    <property type="protein sequence ID" value="CAE6811186.1"/>
    <property type="molecule type" value="Genomic_DNA"/>
</dbReference>
<dbReference type="CDD" id="cd04186">
    <property type="entry name" value="GT_2_like_c"/>
    <property type="match status" value="1"/>
</dbReference>
<dbReference type="EC" id="2.4.1.289" evidence="1"/>
<protein>
    <submittedName>
        <fullName evidence="1">N-acetylglucosaminyl-diphospho-decaprenol L-rhamnosyltransferase</fullName>
        <ecNumber evidence="1">2.4.1.289</ecNumber>
    </submittedName>
</protein>
<evidence type="ECO:0000313" key="2">
    <source>
        <dbReference type="Proteomes" id="UP000673821"/>
    </source>
</evidence>
<comment type="caution">
    <text evidence="1">The sequence shown here is derived from an EMBL/GenBank/DDBJ whole genome shotgun (WGS) entry which is preliminary data.</text>
</comment>
<dbReference type="GO" id="GO:0102096">
    <property type="term" value="F:decaprenyl-N-acetyl-alpha-D-glucosaminyl-pyrophosphate:dTDP-alpha-L-rhamnose rhamnosyltransferase activity"/>
    <property type="evidence" value="ECO:0007669"/>
    <property type="project" value="UniProtKB-EC"/>
</dbReference>
<dbReference type="Gene3D" id="3.90.550.10">
    <property type="entry name" value="Spore Coat Polysaccharide Biosynthesis Protein SpsA, Chain A"/>
    <property type="match status" value="1"/>
</dbReference>
<accession>A0ABN7MKZ4</accession>
<dbReference type="InterPro" id="IPR029044">
    <property type="entry name" value="Nucleotide-diphossugar_trans"/>
</dbReference>
<dbReference type="Pfam" id="PF13641">
    <property type="entry name" value="Glyco_tranf_2_3"/>
    <property type="match status" value="1"/>
</dbReference>
<sequence length="276" mass="31511">MSAFERINAIIVNYKTADLTRKCVESLIALNIALPEDVVVVENSSPDNSFKRLKTTLPAGVRLVRASINRGFGSGVNFGMVACRHDLVVVLNPDTYFTDRSIDRAINVMKNESDIGLVGLDLLYPNGRRQYSARRFYSVLDILARRSPLGKLSGFRRRAETHMMYDSWRHDSPFEAEWVMGTGFIVRREIFEDLGGMDERYFLYMEDVDFCARAWQAGYRVVCVPGAHLTHEHQRESAAGIFSWAGRKHLKSLLLFRSKYRLPWGERPGVDGLARR</sequence>